<dbReference type="PANTHER" id="PTHR43575">
    <property type="entry name" value="PROTEIN ABCI7, CHLOROPLASTIC"/>
    <property type="match status" value="1"/>
</dbReference>
<feature type="domain" description="SUF system FeS cluster assembly SufBD N-terminal" evidence="4">
    <location>
        <begin position="90"/>
        <end position="227"/>
    </location>
</feature>
<dbReference type="InterPro" id="IPR045595">
    <property type="entry name" value="SufBD_N"/>
</dbReference>
<evidence type="ECO:0000313" key="5">
    <source>
        <dbReference type="EMBL" id="AKE63028.1"/>
    </source>
</evidence>
<dbReference type="HOGENOM" id="CLU_026231_5_2_3"/>
<reference evidence="5 6" key="1">
    <citation type="journal article" date="2015" name="Genome Announc.">
        <title>Complete Genome Sequence of Microcystis aeruginosa NIES-2549, a Bloom-Forming Cyanobacterium from Lake Kasumigaura, Japan.</title>
        <authorList>
            <person name="Yamaguchi H."/>
            <person name="Suzuki S."/>
            <person name="Tanabe Y."/>
            <person name="Osana Y."/>
            <person name="Shimura Y."/>
            <person name="Ishida K."/>
            <person name="Kawachi M."/>
        </authorList>
    </citation>
    <scope>NUCLEOTIDE SEQUENCE [LARGE SCALE GENOMIC DNA]</scope>
    <source>
        <strain evidence="5 6">NIES-2549</strain>
    </source>
</reference>
<organism evidence="5 6">
    <name type="scientific">Microcystis aeruginosa NIES-2549</name>
    <dbReference type="NCBI Taxonomy" id="1641812"/>
    <lineage>
        <taxon>Bacteria</taxon>
        <taxon>Bacillati</taxon>
        <taxon>Cyanobacteriota</taxon>
        <taxon>Cyanophyceae</taxon>
        <taxon>Oscillatoriophycideae</taxon>
        <taxon>Chroococcales</taxon>
        <taxon>Microcystaceae</taxon>
        <taxon>Microcystis</taxon>
    </lineage>
</organism>
<dbReference type="PANTHER" id="PTHR43575:SF1">
    <property type="entry name" value="PROTEIN ABCI7, CHLOROPLASTIC"/>
    <property type="match status" value="1"/>
</dbReference>
<evidence type="ECO:0000256" key="1">
    <source>
        <dbReference type="ARBA" id="ARBA00043967"/>
    </source>
</evidence>
<proteinExistence type="inferred from homology"/>
<accession>A0A0F6RJY3</accession>
<evidence type="ECO:0000259" key="4">
    <source>
        <dbReference type="Pfam" id="PF19295"/>
    </source>
</evidence>
<protein>
    <submittedName>
        <fullName evidence="5">Iron-sulfur cluster assembly protein SufD</fullName>
    </submittedName>
</protein>
<evidence type="ECO:0000313" key="6">
    <source>
        <dbReference type="Proteomes" id="UP000034103"/>
    </source>
</evidence>
<feature type="region of interest" description="Disordered" evidence="2">
    <location>
        <begin position="1"/>
        <end position="43"/>
    </location>
</feature>
<sequence>MKKFSPPEMKEVSFPTPHTPHPTPHYPTTPLPHYPTTPLPHTPHPTPYTPTPKPHPLLPMTAIITKPEQSGELLLKLSRETVPTIDNGKILELRESGASKAQELAIPGRKDEEWQFTDLSQLWAIDFRAPQTVTIDKNALAVFLLPEAKNSHLVFVNGIYQPELSDISALPPGVSVGNLANAQKDVLVNYLGKEKTPEFFTALNQAGLSDGAVIHVTANTVVTTPIHLLFITVVEEIPRFYQPHSLIVAETGASVNIIENYGALAEHCSDLPVNYSYFTNAVTEIYLEANAEVIHTRVQRESGDGFHIGRTIIEQAHDSRYTLNEINLGAKLCRHNLDVLQKGEQTETNLHGLAMITGQQTADTHSAIYLNHPHGITKQLHKCIVDGSAHAIFNGKVFVPKPAQLTNASQLNRNLLISNKARVNTKPELQITADNVKCSHGATVSQLEADDLFYLQSRGLSADTARSLLIDAFSAEILAKIPLESLRQRLGQCVACRSVE</sequence>
<dbReference type="SUPFAM" id="SSF101960">
    <property type="entry name" value="Stabilizer of iron transporter SufD"/>
    <property type="match status" value="1"/>
</dbReference>
<dbReference type="InterPro" id="IPR037284">
    <property type="entry name" value="SUF_FeS_clus_asmbl_SufBD_sf"/>
</dbReference>
<dbReference type="InterPro" id="IPR000825">
    <property type="entry name" value="SUF_FeS_clus_asmbl_SufBD_core"/>
</dbReference>
<dbReference type="EMBL" id="CP011304">
    <property type="protein sequence ID" value="AKE63028.1"/>
    <property type="molecule type" value="Genomic_DNA"/>
</dbReference>
<dbReference type="Pfam" id="PF01458">
    <property type="entry name" value="SUFBD_core"/>
    <property type="match status" value="1"/>
</dbReference>
<dbReference type="AlphaFoldDB" id="A0A0F6RJY3"/>
<dbReference type="PATRIC" id="fig|1641812.3.peg.690"/>
<feature type="domain" description="SUF system FeS cluster assembly SufBD core" evidence="3">
    <location>
        <begin position="239"/>
        <end position="473"/>
    </location>
</feature>
<dbReference type="InterPro" id="IPR011542">
    <property type="entry name" value="SUF_FeS_clus_asmbl_SufD"/>
</dbReference>
<dbReference type="GO" id="GO:0016226">
    <property type="term" value="P:iron-sulfur cluster assembly"/>
    <property type="evidence" value="ECO:0007669"/>
    <property type="project" value="InterPro"/>
</dbReference>
<gene>
    <name evidence="5" type="ORF">MYAER_0668</name>
</gene>
<comment type="similarity">
    <text evidence="1">Belongs to the iron-sulfur cluster assembly SufBD family.</text>
</comment>
<name>A0A0F6RJY3_MICAE</name>
<feature type="compositionally biased region" description="Pro residues" evidence="2">
    <location>
        <begin position="17"/>
        <end position="43"/>
    </location>
</feature>
<dbReference type="Proteomes" id="UP000034103">
    <property type="component" value="Chromosome"/>
</dbReference>
<dbReference type="NCBIfam" id="TIGR01981">
    <property type="entry name" value="sufD"/>
    <property type="match status" value="1"/>
</dbReference>
<dbReference type="Pfam" id="PF19295">
    <property type="entry name" value="SufBD_N"/>
    <property type="match status" value="1"/>
</dbReference>
<evidence type="ECO:0000259" key="3">
    <source>
        <dbReference type="Pfam" id="PF01458"/>
    </source>
</evidence>
<dbReference type="InterPro" id="IPR055346">
    <property type="entry name" value="Fe-S_cluster_assembly_SufBD"/>
</dbReference>
<evidence type="ECO:0000256" key="2">
    <source>
        <dbReference type="SAM" id="MobiDB-lite"/>
    </source>
</evidence>